<evidence type="ECO:0000256" key="1">
    <source>
        <dbReference type="ARBA" id="ARBA00022603"/>
    </source>
</evidence>
<dbReference type="Proteomes" id="UP001159405">
    <property type="component" value="Unassembled WGS sequence"/>
</dbReference>
<dbReference type="PANTHER" id="PTHR12350:SF19">
    <property type="entry name" value="SET DOMAIN-CONTAINING PROTEIN"/>
    <property type="match status" value="1"/>
</dbReference>
<feature type="compositionally biased region" description="Polar residues" evidence="4">
    <location>
        <begin position="210"/>
        <end position="219"/>
    </location>
</feature>
<dbReference type="EMBL" id="CALNXK010000007">
    <property type="protein sequence ID" value="CAH3039079.1"/>
    <property type="molecule type" value="Genomic_DNA"/>
</dbReference>
<evidence type="ECO:0000256" key="5">
    <source>
        <dbReference type="SAM" id="Phobius"/>
    </source>
</evidence>
<sequence>MFVVPSIVQLVVAITLVFVGVCGNLAISFISHRTNLRCPHITLLAALDFTATLLGPGVMLVILVIGPTWLVHNKSLCHTLNVLSTWQLITSFLVLFALAVFCQTLKHYIRPAEKRRASRKQVAFLAVCLLVALLIAVIPLLNWSSHHGLSFLHSCAQTISNYSLFFLVFSFVVLLVTIFLGFRVRKHRRLYPLQIFWERHQLETKINDPELTTTASSNTSWSRSRRKSIHSRIQSRIQSRRSSVRSRSGTILSHNTTESPIASRRNSIQQLRPFDNSLLEIILRNVRLDRNASEDANVKDTSPTSVDNSSRKDSQSSSPSIQLSIATSYRDPFVISSRIHPKVQALFYPRKVFHSPRFLPQFTALQQRLSLSRLLSLRCCLTLFCWLPLYVSATMQLFSANYPHQLHAVMQWSIFIQSSTFPLLPFFDKSYRRALKRSIKMQSKSIAVAEISKGFLSCQAIEDIPSGSFITDLWGPVFDSPTAHTVHIDKEKHVEPRGPMMRFNHSCQPNSKFVYEKRQATFPDLDSNDEVFWYVVATRDIKKGENITFDYNTTEYAMAEVFQCMCGADTCLGEIKGYKYLSPEQQGQRKNDVSPVIRNFGSKC</sequence>
<dbReference type="PROSITE" id="PS50280">
    <property type="entry name" value="SET"/>
    <property type="match status" value="1"/>
</dbReference>
<feature type="domain" description="Post-SET" evidence="7">
    <location>
        <begin position="560"/>
        <end position="576"/>
    </location>
</feature>
<feature type="region of interest" description="Disordered" evidence="4">
    <location>
        <begin position="294"/>
        <end position="319"/>
    </location>
</feature>
<protein>
    <recommendedName>
        <fullName evidence="10">SET domain-containing protein</fullName>
    </recommendedName>
</protein>
<keyword evidence="5" id="KW-1133">Transmembrane helix</keyword>
<dbReference type="Pfam" id="PF00856">
    <property type="entry name" value="SET"/>
    <property type="match status" value="1"/>
</dbReference>
<dbReference type="SUPFAM" id="SSF81321">
    <property type="entry name" value="Family A G protein-coupled receptor-like"/>
    <property type="match status" value="1"/>
</dbReference>
<keyword evidence="5" id="KW-0812">Transmembrane</keyword>
<keyword evidence="5" id="KW-0472">Membrane</keyword>
<organism evidence="8 9">
    <name type="scientific">Porites lobata</name>
    <dbReference type="NCBI Taxonomy" id="104759"/>
    <lineage>
        <taxon>Eukaryota</taxon>
        <taxon>Metazoa</taxon>
        <taxon>Cnidaria</taxon>
        <taxon>Anthozoa</taxon>
        <taxon>Hexacorallia</taxon>
        <taxon>Scleractinia</taxon>
        <taxon>Fungiina</taxon>
        <taxon>Poritidae</taxon>
        <taxon>Porites</taxon>
    </lineage>
</organism>
<feature type="transmembrane region" description="Helical" evidence="5">
    <location>
        <begin position="122"/>
        <end position="142"/>
    </location>
</feature>
<keyword evidence="2" id="KW-0808">Transferase</keyword>
<dbReference type="Gene3D" id="2.170.270.10">
    <property type="entry name" value="SET domain"/>
    <property type="match status" value="1"/>
</dbReference>
<dbReference type="InterPro" id="IPR053201">
    <property type="entry name" value="Flavunoidine_N-MTase"/>
</dbReference>
<dbReference type="InterPro" id="IPR046341">
    <property type="entry name" value="SET_dom_sf"/>
</dbReference>
<evidence type="ECO:0008006" key="10">
    <source>
        <dbReference type="Google" id="ProtNLM"/>
    </source>
</evidence>
<keyword evidence="9" id="KW-1185">Reference proteome</keyword>
<feature type="domain" description="SET" evidence="6">
    <location>
        <begin position="444"/>
        <end position="552"/>
    </location>
</feature>
<name>A0ABN8N1B0_9CNID</name>
<accession>A0ABN8N1B0</accession>
<feature type="region of interest" description="Disordered" evidence="4">
    <location>
        <begin position="208"/>
        <end position="264"/>
    </location>
</feature>
<feature type="transmembrane region" description="Helical" evidence="5">
    <location>
        <begin position="6"/>
        <end position="29"/>
    </location>
</feature>
<feature type="transmembrane region" description="Helical" evidence="5">
    <location>
        <begin position="41"/>
        <end position="65"/>
    </location>
</feature>
<evidence type="ECO:0000313" key="9">
    <source>
        <dbReference type="Proteomes" id="UP001159405"/>
    </source>
</evidence>
<proteinExistence type="predicted"/>
<feature type="transmembrane region" description="Helical" evidence="5">
    <location>
        <begin position="85"/>
        <end position="102"/>
    </location>
</feature>
<dbReference type="InterPro" id="IPR003616">
    <property type="entry name" value="Post-SET_dom"/>
</dbReference>
<feature type="transmembrane region" description="Helical" evidence="5">
    <location>
        <begin position="375"/>
        <end position="397"/>
    </location>
</feature>
<keyword evidence="1" id="KW-0489">Methyltransferase</keyword>
<dbReference type="SUPFAM" id="SSF82199">
    <property type="entry name" value="SET domain"/>
    <property type="match status" value="1"/>
</dbReference>
<feature type="transmembrane region" description="Helical" evidence="5">
    <location>
        <begin position="162"/>
        <end position="182"/>
    </location>
</feature>
<evidence type="ECO:0000256" key="2">
    <source>
        <dbReference type="ARBA" id="ARBA00022679"/>
    </source>
</evidence>
<comment type="caution">
    <text evidence="8">The sequence shown here is derived from an EMBL/GenBank/DDBJ whole genome shotgun (WGS) entry which is preliminary data.</text>
</comment>
<dbReference type="Gene3D" id="1.20.1070.10">
    <property type="entry name" value="Rhodopsin 7-helix transmembrane proteins"/>
    <property type="match status" value="2"/>
</dbReference>
<evidence type="ECO:0000259" key="6">
    <source>
        <dbReference type="PROSITE" id="PS50280"/>
    </source>
</evidence>
<dbReference type="PANTHER" id="PTHR12350">
    <property type="entry name" value="HISTONE-LYSINE N-METHYLTRANSFERASE-RELATED"/>
    <property type="match status" value="1"/>
</dbReference>
<gene>
    <name evidence="8" type="ORF">PLOB_00042927</name>
</gene>
<evidence type="ECO:0000256" key="4">
    <source>
        <dbReference type="SAM" id="MobiDB-lite"/>
    </source>
</evidence>
<keyword evidence="3" id="KW-0949">S-adenosyl-L-methionine</keyword>
<evidence type="ECO:0000259" key="7">
    <source>
        <dbReference type="PROSITE" id="PS50868"/>
    </source>
</evidence>
<evidence type="ECO:0000313" key="8">
    <source>
        <dbReference type="EMBL" id="CAH3039079.1"/>
    </source>
</evidence>
<dbReference type="InterPro" id="IPR001214">
    <property type="entry name" value="SET_dom"/>
</dbReference>
<dbReference type="CDD" id="cd00637">
    <property type="entry name" value="7tm_classA_rhodopsin-like"/>
    <property type="match status" value="1"/>
</dbReference>
<feature type="compositionally biased region" description="Polar residues" evidence="4">
    <location>
        <begin position="249"/>
        <end position="264"/>
    </location>
</feature>
<reference evidence="8 9" key="1">
    <citation type="submission" date="2022-05" db="EMBL/GenBank/DDBJ databases">
        <authorList>
            <consortium name="Genoscope - CEA"/>
            <person name="William W."/>
        </authorList>
    </citation>
    <scope>NUCLEOTIDE SEQUENCE [LARGE SCALE GENOMIC DNA]</scope>
</reference>
<evidence type="ECO:0000256" key="3">
    <source>
        <dbReference type="ARBA" id="ARBA00022691"/>
    </source>
</evidence>
<dbReference type="PROSITE" id="PS50868">
    <property type="entry name" value="POST_SET"/>
    <property type="match status" value="1"/>
</dbReference>
<feature type="transmembrane region" description="Helical" evidence="5">
    <location>
        <begin position="409"/>
        <end position="427"/>
    </location>
</feature>